<dbReference type="Pfam" id="PF00561">
    <property type="entry name" value="Abhydrolase_1"/>
    <property type="match status" value="1"/>
</dbReference>
<evidence type="ECO:0000313" key="3">
    <source>
        <dbReference type="EMBL" id="RKR76138.1"/>
    </source>
</evidence>
<dbReference type="InterPro" id="IPR000639">
    <property type="entry name" value="Epox_hydrolase-like"/>
</dbReference>
<sequence>MPELTLPGARIHYEVEGRDDGPAVVLIHAGVASLRMWDDLVPSLAATHRILRYDTRGFGRSMADDGDFSDLDDLLAVMDAAGFEKATLIGASRGGRIAIDAAVEAPRRVTGLVTIGSTPSGFPDTELTERENELFDELDELLAAGRFDEMYRREAELWAVGPTRDVVEVDDHFLQLAYALNAENVKQATVKARPLQIEPPAYDRTVDIEVPALFVIGEHDLAGEIAATEYLLSTVPDSTEARFPDSAHLPSVERPEEFARALGGWLAEHGL</sequence>
<dbReference type="InterPro" id="IPR050266">
    <property type="entry name" value="AB_hydrolase_sf"/>
</dbReference>
<comment type="caution">
    <text evidence="3">The sequence shown here is derived from an EMBL/GenBank/DDBJ whole genome shotgun (WGS) entry which is preliminary data.</text>
</comment>
<gene>
    <name evidence="3" type="ORF">C8E83_3303</name>
</gene>
<feature type="domain" description="AB hydrolase-1" evidence="2">
    <location>
        <begin position="22"/>
        <end position="255"/>
    </location>
</feature>
<evidence type="ECO:0000313" key="4">
    <source>
        <dbReference type="Proteomes" id="UP000280008"/>
    </source>
</evidence>
<dbReference type="PRINTS" id="PR00111">
    <property type="entry name" value="ABHYDROLASE"/>
</dbReference>
<accession>A0A495IL22</accession>
<dbReference type="InterPro" id="IPR029058">
    <property type="entry name" value="AB_hydrolase_fold"/>
</dbReference>
<dbReference type="AlphaFoldDB" id="A0A495IL22"/>
<dbReference type="RefSeq" id="WP_121371098.1">
    <property type="nucleotide sequence ID" value="NZ_RBKS01000001.1"/>
</dbReference>
<dbReference type="SUPFAM" id="SSF53474">
    <property type="entry name" value="alpha/beta-Hydrolases"/>
    <property type="match status" value="1"/>
</dbReference>
<evidence type="ECO:0000259" key="2">
    <source>
        <dbReference type="Pfam" id="PF00561"/>
    </source>
</evidence>
<dbReference type="GO" id="GO:0016787">
    <property type="term" value="F:hydrolase activity"/>
    <property type="evidence" value="ECO:0007669"/>
    <property type="project" value="UniProtKB-KW"/>
</dbReference>
<proteinExistence type="predicted"/>
<dbReference type="Gene3D" id="3.40.50.1820">
    <property type="entry name" value="alpha/beta hydrolase"/>
    <property type="match status" value="1"/>
</dbReference>
<name>A0A495IL22_9MICO</name>
<dbReference type="InterPro" id="IPR000073">
    <property type="entry name" value="AB_hydrolase_1"/>
</dbReference>
<reference evidence="3 4" key="1">
    <citation type="submission" date="2018-10" db="EMBL/GenBank/DDBJ databases">
        <title>Sequencing the genomes of 1000 actinobacteria strains.</title>
        <authorList>
            <person name="Klenk H.-P."/>
        </authorList>
    </citation>
    <scope>NUCLEOTIDE SEQUENCE [LARGE SCALE GENOMIC DNA]</scope>
    <source>
        <strain evidence="3 4">DSM 17894</strain>
    </source>
</reference>
<dbReference type="PRINTS" id="PR00412">
    <property type="entry name" value="EPOXHYDRLASE"/>
</dbReference>
<dbReference type="GO" id="GO:0016020">
    <property type="term" value="C:membrane"/>
    <property type="evidence" value="ECO:0007669"/>
    <property type="project" value="TreeGrafter"/>
</dbReference>
<dbReference type="Proteomes" id="UP000280008">
    <property type="component" value="Unassembled WGS sequence"/>
</dbReference>
<evidence type="ECO:0000256" key="1">
    <source>
        <dbReference type="ARBA" id="ARBA00022801"/>
    </source>
</evidence>
<dbReference type="PANTHER" id="PTHR43798:SF31">
    <property type="entry name" value="AB HYDROLASE SUPERFAMILY PROTEIN YCLE"/>
    <property type="match status" value="1"/>
</dbReference>
<protein>
    <submittedName>
        <fullName evidence="3">Pimeloyl-ACP methyl ester carboxylesterase</fullName>
    </submittedName>
</protein>
<dbReference type="EMBL" id="RBKS01000001">
    <property type="protein sequence ID" value="RKR76138.1"/>
    <property type="molecule type" value="Genomic_DNA"/>
</dbReference>
<dbReference type="PANTHER" id="PTHR43798">
    <property type="entry name" value="MONOACYLGLYCEROL LIPASE"/>
    <property type="match status" value="1"/>
</dbReference>
<keyword evidence="4" id="KW-1185">Reference proteome</keyword>
<dbReference type="OrthoDB" id="9796770at2"/>
<keyword evidence="1" id="KW-0378">Hydrolase</keyword>
<organism evidence="3 4">
    <name type="scientific">Frondihabitans australicus</name>
    <dbReference type="NCBI Taxonomy" id="386892"/>
    <lineage>
        <taxon>Bacteria</taxon>
        <taxon>Bacillati</taxon>
        <taxon>Actinomycetota</taxon>
        <taxon>Actinomycetes</taxon>
        <taxon>Micrococcales</taxon>
        <taxon>Microbacteriaceae</taxon>
        <taxon>Frondihabitans</taxon>
    </lineage>
</organism>